<dbReference type="GO" id="GO:0003712">
    <property type="term" value="F:transcription coregulator activity"/>
    <property type="evidence" value="ECO:0007669"/>
    <property type="project" value="InterPro"/>
</dbReference>
<dbReference type="PANTHER" id="PTHR13345">
    <property type="entry name" value="MEDIATOR OF RNA POLYMERASE II TRANSCRIPTION SUBUNIT 10"/>
    <property type="match status" value="1"/>
</dbReference>
<comment type="subcellular location">
    <subcellularLocation>
        <location evidence="1 9">Nucleus</location>
    </subcellularLocation>
</comment>
<keyword evidence="6 9" id="KW-0804">Transcription</keyword>
<evidence type="ECO:0000256" key="4">
    <source>
        <dbReference type="ARBA" id="ARBA00023015"/>
    </source>
</evidence>
<protein>
    <recommendedName>
        <fullName evidence="3 9">Mediator of RNA polymerase II transcription subunit 10</fullName>
    </recommendedName>
    <alternativeName>
        <fullName evidence="8 9">Mediator complex subunit 10</fullName>
    </alternativeName>
</protein>
<dbReference type="GO" id="GO:0016592">
    <property type="term" value="C:mediator complex"/>
    <property type="evidence" value="ECO:0007669"/>
    <property type="project" value="InterPro"/>
</dbReference>
<evidence type="ECO:0000256" key="3">
    <source>
        <dbReference type="ARBA" id="ARBA00019617"/>
    </source>
</evidence>
<dbReference type="AlphaFoldDB" id="A0A9P8L3C0"/>
<evidence type="ECO:0000313" key="10">
    <source>
        <dbReference type="EMBL" id="KAH0538409.1"/>
    </source>
</evidence>
<keyword evidence="4 9" id="KW-0805">Transcription regulation</keyword>
<keyword evidence="7 9" id="KW-0539">Nucleus</keyword>
<evidence type="ECO:0000256" key="7">
    <source>
        <dbReference type="ARBA" id="ARBA00023242"/>
    </source>
</evidence>
<keyword evidence="5 9" id="KW-0010">Activator</keyword>
<evidence type="ECO:0000313" key="11">
    <source>
        <dbReference type="Proteomes" id="UP000698800"/>
    </source>
</evidence>
<evidence type="ECO:0000256" key="2">
    <source>
        <dbReference type="ARBA" id="ARBA00005389"/>
    </source>
</evidence>
<evidence type="ECO:0000256" key="6">
    <source>
        <dbReference type="ARBA" id="ARBA00023163"/>
    </source>
</evidence>
<dbReference type="Proteomes" id="UP000698800">
    <property type="component" value="Unassembled WGS sequence"/>
</dbReference>
<comment type="caution">
    <text evidence="10">The sequence shown here is derived from an EMBL/GenBank/DDBJ whole genome shotgun (WGS) entry which is preliminary data.</text>
</comment>
<name>A0A9P8L3C0_9PEZI</name>
<keyword evidence="11" id="KW-1185">Reference proteome</keyword>
<comment type="subunit">
    <text evidence="9">Component of the Mediator complex.</text>
</comment>
<dbReference type="EMBL" id="JAGHQL010000110">
    <property type="protein sequence ID" value="KAH0538409.1"/>
    <property type="molecule type" value="Genomic_DNA"/>
</dbReference>
<comment type="function">
    <text evidence="9">Component of the Mediator complex, a coactivator involved in the regulated transcription of nearly all RNA polymerase II-dependent genes. Mediator functions as a bridge to convey information from gene-specific regulatory proteins to the basal RNA polymerase II transcription machinery. Mediator is recruited to promoters by direct interactions with regulatory proteins and serves as a scaffold for the assembly of a functional preinitiation complex with RNA polymerase II and the general transcription factors.</text>
</comment>
<gene>
    <name evidence="9" type="primary">MED10</name>
    <name evidence="10" type="ORF">FGG08_005009</name>
</gene>
<reference evidence="10" key="1">
    <citation type="submission" date="2021-03" db="EMBL/GenBank/DDBJ databases">
        <title>Comparative genomics and phylogenomic investigation of the class Geoglossomycetes provide insights into ecological specialization and systematics.</title>
        <authorList>
            <person name="Melie T."/>
            <person name="Pirro S."/>
            <person name="Miller A.N."/>
            <person name="Quandt A."/>
        </authorList>
    </citation>
    <scope>NUCLEOTIDE SEQUENCE</scope>
    <source>
        <strain evidence="10">GBOQ0MN5Z8</strain>
    </source>
</reference>
<evidence type="ECO:0000256" key="8">
    <source>
        <dbReference type="ARBA" id="ARBA00032004"/>
    </source>
</evidence>
<dbReference type="Pfam" id="PF09748">
    <property type="entry name" value="Med10"/>
    <property type="match status" value="1"/>
</dbReference>
<dbReference type="OrthoDB" id="337270at2759"/>
<evidence type="ECO:0000256" key="5">
    <source>
        <dbReference type="ARBA" id="ARBA00023159"/>
    </source>
</evidence>
<evidence type="ECO:0000256" key="9">
    <source>
        <dbReference type="RuleBase" id="RU364146"/>
    </source>
</evidence>
<dbReference type="InterPro" id="IPR019145">
    <property type="entry name" value="Mediator_Med10"/>
</dbReference>
<dbReference type="PANTHER" id="PTHR13345:SF13">
    <property type="entry name" value="MEDIATOR OF RNA POLYMERASE II TRANSCRIPTION SUBUNIT 10"/>
    <property type="match status" value="1"/>
</dbReference>
<accession>A0A9P8L3C0</accession>
<sequence>MAPLSIDAAERQLQTTIQALYTLLVQLHSFRGPETSAALHTTLTSLLANLSALLTTSPSLAVSVPREIIAYVEDGRNPDIYTREFVELVQRQNQYVKGKAEAFASFRDVLAEEIKSALPGLKADVERVVRETGGREEGSQEAVIAAAAAAAAAGEATLPRMNDLR</sequence>
<dbReference type="GO" id="GO:0006357">
    <property type="term" value="P:regulation of transcription by RNA polymerase II"/>
    <property type="evidence" value="ECO:0007669"/>
    <property type="project" value="InterPro"/>
</dbReference>
<organism evidence="10 11">
    <name type="scientific">Glutinoglossum americanum</name>
    <dbReference type="NCBI Taxonomy" id="1670608"/>
    <lineage>
        <taxon>Eukaryota</taxon>
        <taxon>Fungi</taxon>
        <taxon>Dikarya</taxon>
        <taxon>Ascomycota</taxon>
        <taxon>Pezizomycotina</taxon>
        <taxon>Geoglossomycetes</taxon>
        <taxon>Geoglossales</taxon>
        <taxon>Geoglossaceae</taxon>
        <taxon>Glutinoglossum</taxon>
    </lineage>
</organism>
<comment type="similarity">
    <text evidence="2 9">Belongs to the Mediator complex subunit 10 family.</text>
</comment>
<evidence type="ECO:0000256" key="1">
    <source>
        <dbReference type="ARBA" id="ARBA00004123"/>
    </source>
</evidence>
<proteinExistence type="inferred from homology"/>